<evidence type="ECO:0000256" key="5">
    <source>
        <dbReference type="ARBA" id="ARBA00022840"/>
    </source>
</evidence>
<sequence length="377" mass="43623">MFLHRGSFSEVFMVREKKTGKMYALKCLKKKHLAHSNLENEINVLRRIKHDNVVGLEDFYESRTHYYLVMQLVSGGELFDRILDKGVYTEKDASKVIKQVLQAVSYLHENSIVHRDLKPENLLYYNTDENAKIMVSDFGLSKTLEHGVMSTACGTPGYVAPEVLAQKPYSKAVDCWSIGVITYILLCGYPPFFEENEKRLFSKIMRAEYAFHSPFWDDISESAKEFIKNMMEKNPTKRFTTEQALRHPWIVGDTARDQDIYQSVCEQLERNFATSKWKVMANQGSRVRPNWLQMRPNFSVVRQQKNIWLHLPANDWKGDYIRHGCQTPGWGPRIGPAETPVQPIGRLWKMCINCNIFTSFTAFPVDGESPSTAIHMY</sequence>
<reference evidence="7" key="3">
    <citation type="submission" date="2025-08" db="UniProtKB">
        <authorList>
            <consortium name="Ensembl"/>
        </authorList>
    </citation>
    <scope>IDENTIFICATION</scope>
</reference>
<feature type="domain" description="Protein kinase" evidence="6">
    <location>
        <begin position="1"/>
        <end position="250"/>
    </location>
</feature>
<evidence type="ECO:0000256" key="4">
    <source>
        <dbReference type="ARBA" id="ARBA00022777"/>
    </source>
</evidence>
<reference evidence="8" key="2">
    <citation type="submission" date="2023-03" db="EMBL/GenBank/DDBJ databases">
        <authorList>
            <consortium name="Wellcome Sanger Institute Data Sharing"/>
        </authorList>
    </citation>
    <scope>NUCLEOTIDE SEQUENCE [LARGE SCALE GENOMIC DNA]</scope>
</reference>
<evidence type="ECO:0000256" key="3">
    <source>
        <dbReference type="ARBA" id="ARBA00022741"/>
    </source>
</evidence>
<keyword evidence="1" id="KW-0723">Serine/threonine-protein kinase</keyword>
<evidence type="ECO:0000313" key="7">
    <source>
        <dbReference type="Ensembl" id="ENSACLP00000061869.1"/>
    </source>
</evidence>
<accession>A0AAX7TXZ0</accession>
<keyword evidence="4" id="KW-0418">Kinase</keyword>
<reference evidence="7 8" key="1">
    <citation type="submission" date="2018-05" db="EMBL/GenBank/DDBJ databases">
        <authorList>
            <person name="Datahose"/>
        </authorList>
    </citation>
    <scope>NUCLEOTIDE SEQUENCE</scope>
</reference>
<dbReference type="Ensembl" id="ENSACLT00000074257.1">
    <property type="protein sequence ID" value="ENSACLP00000061869.1"/>
    <property type="gene ID" value="ENSACLG00000000072.2"/>
</dbReference>
<evidence type="ECO:0000313" key="8">
    <source>
        <dbReference type="Proteomes" id="UP000265100"/>
    </source>
</evidence>
<dbReference type="InterPro" id="IPR011009">
    <property type="entry name" value="Kinase-like_dom_sf"/>
</dbReference>
<dbReference type="InterPro" id="IPR000719">
    <property type="entry name" value="Prot_kinase_dom"/>
</dbReference>
<name>A0AAX7TXZ0_ASTCA</name>
<dbReference type="FunFam" id="1.10.510.10:FF:000026">
    <property type="entry name" value="Calcium/calmodulin-dependent protein kinase type 1"/>
    <property type="match status" value="1"/>
</dbReference>
<dbReference type="Proteomes" id="UP000265100">
    <property type="component" value="Chromosome 5"/>
</dbReference>
<organism evidence="7 8">
    <name type="scientific">Astatotilapia calliptera</name>
    <name type="common">Eastern happy</name>
    <name type="synonym">Chromis callipterus</name>
    <dbReference type="NCBI Taxonomy" id="8154"/>
    <lineage>
        <taxon>Eukaryota</taxon>
        <taxon>Metazoa</taxon>
        <taxon>Chordata</taxon>
        <taxon>Craniata</taxon>
        <taxon>Vertebrata</taxon>
        <taxon>Euteleostomi</taxon>
        <taxon>Actinopterygii</taxon>
        <taxon>Neopterygii</taxon>
        <taxon>Teleostei</taxon>
        <taxon>Neoteleostei</taxon>
        <taxon>Acanthomorphata</taxon>
        <taxon>Ovalentaria</taxon>
        <taxon>Cichlomorphae</taxon>
        <taxon>Cichliformes</taxon>
        <taxon>Cichlidae</taxon>
        <taxon>African cichlids</taxon>
        <taxon>Pseudocrenilabrinae</taxon>
        <taxon>Haplochromini</taxon>
        <taxon>Astatotilapia</taxon>
    </lineage>
</organism>
<keyword evidence="8" id="KW-1185">Reference proteome</keyword>
<dbReference type="InterPro" id="IPR008271">
    <property type="entry name" value="Ser/Thr_kinase_AS"/>
</dbReference>
<dbReference type="SMART" id="SM00220">
    <property type="entry name" value="S_TKc"/>
    <property type="match status" value="1"/>
</dbReference>
<keyword evidence="3" id="KW-0547">Nucleotide-binding</keyword>
<evidence type="ECO:0000256" key="1">
    <source>
        <dbReference type="ARBA" id="ARBA00022527"/>
    </source>
</evidence>
<keyword evidence="5" id="KW-0067">ATP-binding</keyword>
<dbReference type="GO" id="GO:0004674">
    <property type="term" value="F:protein serine/threonine kinase activity"/>
    <property type="evidence" value="ECO:0007669"/>
    <property type="project" value="UniProtKB-KW"/>
</dbReference>
<dbReference type="AlphaFoldDB" id="A0AAX7TXZ0"/>
<evidence type="ECO:0000259" key="6">
    <source>
        <dbReference type="PROSITE" id="PS50011"/>
    </source>
</evidence>
<proteinExistence type="predicted"/>
<dbReference type="SUPFAM" id="SSF56112">
    <property type="entry name" value="Protein kinase-like (PK-like)"/>
    <property type="match status" value="1"/>
</dbReference>
<dbReference type="Pfam" id="PF00069">
    <property type="entry name" value="Pkinase"/>
    <property type="match status" value="1"/>
</dbReference>
<dbReference type="PROSITE" id="PS00108">
    <property type="entry name" value="PROTEIN_KINASE_ST"/>
    <property type="match status" value="1"/>
</dbReference>
<dbReference type="Gene3D" id="3.30.200.20">
    <property type="entry name" value="Phosphorylase Kinase, domain 1"/>
    <property type="match status" value="1"/>
</dbReference>
<protein>
    <recommendedName>
        <fullName evidence="6">Protein kinase domain-containing protein</fullName>
    </recommendedName>
</protein>
<reference evidence="7" key="4">
    <citation type="submission" date="2025-09" db="UniProtKB">
        <authorList>
            <consortium name="Ensembl"/>
        </authorList>
    </citation>
    <scope>IDENTIFICATION</scope>
</reference>
<dbReference type="PROSITE" id="PS50011">
    <property type="entry name" value="PROTEIN_KINASE_DOM"/>
    <property type="match status" value="1"/>
</dbReference>
<keyword evidence="2" id="KW-0808">Transferase</keyword>
<dbReference type="GeneTree" id="ENSGT00940000156872"/>
<dbReference type="Gene3D" id="1.10.510.10">
    <property type="entry name" value="Transferase(Phosphotransferase) domain 1"/>
    <property type="match status" value="1"/>
</dbReference>
<dbReference type="GO" id="GO:0005524">
    <property type="term" value="F:ATP binding"/>
    <property type="evidence" value="ECO:0007669"/>
    <property type="project" value="UniProtKB-KW"/>
</dbReference>
<dbReference type="PANTHER" id="PTHR24347">
    <property type="entry name" value="SERINE/THREONINE-PROTEIN KINASE"/>
    <property type="match status" value="1"/>
</dbReference>
<evidence type="ECO:0000256" key="2">
    <source>
        <dbReference type="ARBA" id="ARBA00022679"/>
    </source>
</evidence>